<organism evidence="1 2">
    <name type="scientific">Trametes sanguinea</name>
    <dbReference type="NCBI Taxonomy" id="158606"/>
    <lineage>
        <taxon>Eukaryota</taxon>
        <taxon>Fungi</taxon>
        <taxon>Dikarya</taxon>
        <taxon>Basidiomycota</taxon>
        <taxon>Agaricomycotina</taxon>
        <taxon>Agaricomycetes</taxon>
        <taxon>Polyporales</taxon>
        <taxon>Polyporaceae</taxon>
        <taxon>Trametes</taxon>
    </lineage>
</organism>
<protein>
    <submittedName>
        <fullName evidence="1">Uncharacterized protein</fullName>
    </submittedName>
</protein>
<proteinExistence type="predicted"/>
<dbReference type="EMBL" id="JANSHE010003860">
    <property type="protein sequence ID" value="KAJ2983865.1"/>
    <property type="molecule type" value="Genomic_DNA"/>
</dbReference>
<evidence type="ECO:0000313" key="2">
    <source>
        <dbReference type="Proteomes" id="UP001144978"/>
    </source>
</evidence>
<dbReference type="Proteomes" id="UP001144978">
    <property type="component" value="Unassembled WGS sequence"/>
</dbReference>
<accession>A0ACC1NX10</accession>
<evidence type="ECO:0000313" key="1">
    <source>
        <dbReference type="EMBL" id="KAJ2983865.1"/>
    </source>
</evidence>
<name>A0ACC1NX10_9APHY</name>
<keyword evidence="2" id="KW-1185">Reference proteome</keyword>
<gene>
    <name evidence="1" type="ORF">NUW54_g10588</name>
</gene>
<comment type="caution">
    <text evidence="1">The sequence shown here is derived from an EMBL/GenBank/DDBJ whole genome shotgun (WGS) entry which is preliminary data.</text>
</comment>
<reference evidence="1" key="1">
    <citation type="submission" date="2022-08" db="EMBL/GenBank/DDBJ databases">
        <title>Genome Sequence of Pycnoporus sanguineus.</title>
        <authorList>
            <person name="Buettner E."/>
        </authorList>
    </citation>
    <scope>NUCLEOTIDE SEQUENCE</scope>
    <source>
        <strain evidence="1">CG-C14</strain>
    </source>
</reference>
<sequence length="591" mass="66516">MGVPESPDLANLYGWYFENKANILADPLIGFYGRYIDDCFGIVAAPSGDAARQYMSQKVIFDGCQITWEVGSLRCNFLDATFYFDTMANLQWKPYRKPNNHMERIPWISGHPYDVKRGTFIGEMSRLATLSSQFTSYLDSIRDLVGLYVRRGYPHSDVKKWTKRYLMERWEKRLSESTGDATSSDVLVLKSTYNTAWNYFSAKELGDEILGYWRSWCRTRLLTNSSVEQIYKSLLTLNHYVCLYPELYRSAPGKAAIYERPAYLDVALGGLDIAALNSQINNMSNSLTTLVPVLDGSNWREWSSRMKAYLMSQGQWYVIESTLPAEGAANRETWVGDNHRAMGNISLRVNASILERLAAKTTAGEMWNDLESRYSQQGVAAVFAEFKAAMNVVIPINSHPGPAMEEMFARFERLSTLDLQLPGAYDMVVQLTSQNTDVKKVDPASIRQAVIRVWEQKSSGRSQQRSQGSGGEAKKLSAIKRKGKSKTNHNEPLIWMLDSGASSHFTFDLDDFVEYEPLQKEMLVGTANGVAVAKGSGTVMLNCPLNPGEHTTVRIAWADAPVHVDILGGYLRWAEQTPETMIINCAAYTYV</sequence>